<sequence length="1185" mass="138142">MKELSKMAVIETSLSDIMKNLELIRLQSEKQQQMLLMMMESNAKERSIMSERMTESAVRDSAIAKERKRSYVDDRNKFKKVEMPVFIGEDPDLWLFRAERRRDKFLSWSNLKEKFLVRFRSSRDGTICGRFLRIKQETTVEEYRNLFDKLVAPLSNLQERVVEDTFMNGLFPWIRVEVAFFRPKCLAEMMQIAQLVENREIIRGEANLNGFSGGKYPPQPTTSNKLEASNNVGENTGNTLFLIRTITLRSSNDDEVRKEGTSRHLPDAEFQARKEKGLCFRNEIIEEKGPEWKELATLEVKGDSTTYVELSINSIVGLNDPGTMKVTAIQGKEICEALEVQLKNWTVKEDFLPLELGGVDIILGMQWFHSSGVTVVDWKNLTLTFTGNGKQICIKGDPNLIKTSISLKSMFNNWGEQDEGFLIECRVVKYVDIFEWPDKFPPRRDIEHHIHLKKGTDPINVRPYRYGYHQKEEMEKLVGEMLASRVIRLSKSPFSSPALLVKKNDGSWQFCVDYRDVNNAIIPDKFPIPVVEELFDKLNGATLFSKIDLKSDYHQIRMVDEDIEKTVFRTHEGHYEFLVFGLTNALATFQALMNAIFKPNIRNFAQSKIEYLRHVISREGVEVDLENIKSIADWPKPTNIREVRGFLGLTGYYRRFVQQYGSIAAPLTQLLKKGGFKWNEEAEEAFERLKKAMMSLPVLALPSFDYPFEIQTNALGVVQLQYQKWVAKLLRYSFEVIYKPGLENKAADALSRKPPDVQFCGIFVPVLIVLKTIKEEVENDLKLQKVIVELGNSNEQEDRKYTLQNGMLKYKIGCHSGFLRTYKRSVELYWEEIPQQIWSDISMDFVEGLPKAKAKVVAKLYVKEIVRLHGFLTSIVSDRDKIFLHFWKEMFRMPDTKLNKSTTYHPQSDGQTEVENKGLERYLRCFCSEKPKEWVAWLPWPEFWYNTTFQRALGVTPFQVVYGWKPPLLSYGDGDTSNSTLDEKLREKDIVLAVFCEHLLLAQQQMKQYPDRKRRNVEYQIGELVFLKIRPYRQLTLRRKRNKKFSPKYFGSYKISKKVGSVAYMLDLPVNTSIHPVFHVSQLKKFVGDHSNVQPTIQYVNENFEWKAQPEEIHRYQKNKAGSWKVPICWEGLPGHEASWESYEDMQRLYPNLHLEDKVNLERESNVRPPIRFHYSRRKKEKSHV</sequence>
<dbReference type="GO" id="GO:0003676">
    <property type="term" value="F:nucleic acid binding"/>
    <property type="evidence" value="ECO:0007669"/>
    <property type="project" value="InterPro"/>
</dbReference>
<dbReference type="PANTHER" id="PTHR37984:SF5">
    <property type="entry name" value="PROTEIN NYNRIN-LIKE"/>
    <property type="match status" value="1"/>
</dbReference>
<dbReference type="GO" id="GO:0015074">
    <property type="term" value="P:DNA integration"/>
    <property type="evidence" value="ECO:0007669"/>
    <property type="project" value="InterPro"/>
</dbReference>
<keyword evidence="2" id="KW-0548">Nucleotidyltransferase</keyword>
<gene>
    <name evidence="7" type="ORF">E5676_scaffold120G00780</name>
</gene>
<dbReference type="Gene3D" id="3.30.70.270">
    <property type="match status" value="2"/>
</dbReference>
<reference evidence="7 8" key="1">
    <citation type="submission" date="2019-08" db="EMBL/GenBank/DDBJ databases">
        <title>Draft genome sequences of two oriental melons (Cucumis melo L. var makuwa).</title>
        <authorList>
            <person name="Kwon S.-Y."/>
        </authorList>
    </citation>
    <scope>NUCLEOTIDE SEQUENCE [LARGE SCALE GENOMIC DNA]</scope>
    <source>
        <strain evidence="8">cv. Chang Bougi</strain>
        <tissue evidence="7">Leaf</tissue>
    </source>
</reference>
<name>A0A5D3E0E2_CUCMM</name>
<dbReference type="PANTHER" id="PTHR37984">
    <property type="entry name" value="PROTEIN CBG26694"/>
    <property type="match status" value="1"/>
</dbReference>
<dbReference type="InterPro" id="IPR041577">
    <property type="entry name" value="RT_RNaseH_2"/>
</dbReference>
<dbReference type="InterPro" id="IPR005162">
    <property type="entry name" value="Retrotrans_gag_dom"/>
</dbReference>
<dbReference type="InterPro" id="IPR000477">
    <property type="entry name" value="RT_dom"/>
</dbReference>
<keyword evidence="3" id="KW-0540">Nuclease</keyword>
<evidence type="ECO:0000256" key="2">
    <source>
        <dbReference type="ARBA" id="ARBA00022695"/>
    </source>
</evidence>
<dbReference type="InterPro" id="IPR016197">
    <property type="entry name" value="Chromo-like_dom_sf"/>
</dbReference>
<keyword evidence="5" id="KW-0511">Multifunctional enzyme</keyword>
<dbReference type="InterPro" id="IPR043128">
    <property type="entry name" value="Rev_trsase/Diguanyl_cyclase"/>
</dbReference>
<dbReference type="Pfam" id="PF00078">
    <property type="entry name" value="RVT_1"/>
    <property type="match status" value="1"/>
</dbReference>
<accession>A0A5D3E0E2</accession>
<comment type="caution">
    <text evidence="7">The sequence shown here is derived from an EMBL/GenBank/DDBJ whole genome shotgun (WGS) entry which is preliminary data.</text>
</comment>
<dbReference type="InterPro" id="IPR001584">
    <property type="entry name" value="Integrase_cat-core"/>
</dbReference>
<dbReference type="Pfam" id="PF08284">
    <property type="entry name" value="RVP_2"/>
    <property type="match status" value="1"/>
</dbReference>
<organism evidence="7 8">
    <name type="scientific">Cucumis melo var. makuwa</name>
    <name type="common">Oriental melon</name>
    <dbReference type="NCBI Taxonomy" id="1194695"/>
    <lineage>
        <taxon>Eukaryota</taxon>
        <taxon>Viridiplantae</taxon>
        <taxon>Streptophyta</taxon>
        <taxon>Embryophyta</taxon>
        <taxon>Tracheophyta</taxon>
        <taxon>Spermatophyta</taxon>
        <taxon>Magnoliopsida</taxon>
        <taxon>eudicotyledons</taxon>
        <taxon>Gunneridae</taxon>
        <taxon>Pentapetalae</taxon>
        <taxon>rosids</taxon>
        <taxon>fabids</taxon>
        <taxon>Cucurbitales</taxon>
        <taxon>Cucurbitaceae</taxon>
        <taxon>Benincaseae</taxon>
        <taxon>Cucumis</taxon>
    </lineage>
</organism>
<evidence type="ECO:0000256" key="1">
    <source>
        <dbReference type="ARBA" id="ARBA00022679"/>
    </source>
</evidence>
<dbReference type="Proteomes" id="UP000321947">
    <property type="component" value="Unassembled WGS sequence"/>
</dbReference>
<dbReference type="Gene3D" id="3.10.10.10">
    <property type="entry name" value="HIV Type 1 Reverse Transcriptase, subunit A, domain 1"/>
    <property type="match status" value="1"/>
</dbReference>
<evidence type="ECO:0000256" key="5">
    <source>
        <dbReference type="ARBA" id="ARBA00023268"/>
    </source>
</evidence>
<dbReference type="InterPro" id="IPR043502">
    <property type="entry name" value="DNA/RNA_pol_sf"/>
</dbReference>
<dbReference type="GO" id="GO:0004519">
    <property type="term" value="F:endonuclease activity"/>
    <property type="evidence" value="ECO:0007669"/>
    <property type="project" value="UniProtKB-KW"/>
</dbReference>
<dbReference type="InterPro" id="IPR050951">
    <property type="entry name" value="Retrovirus_Pol_polyprotein"/>
</dbReference>
<proteinExistence type="predicted"/>
<dbReference type="CDD" id="cd01647">
    <property type="entry name" value="RT_LTR"/>
    <property type="match status" value="1"/>
</dbReference>
<protein>
    <submittedName>
        <fullName evidence="7">T32E20.30</fullName>
    </submittedName>
</protein>
<evidence type="ECO:0000259" key="6">
    <source>
        <dbReference type="PROSITE" id="PS50994"/>
    </source>
</evidence>
<dbReference type="InterPro" id="IPR021109">
    <property type="entry name" value="Peptidase_aspartic_dom_sf"/>
</dbReference>
<dbReference type="Gene3D" id="3.30.420.10">
    <property type="entry name" value="Ribonuclease H-like superfamily/Ribonuclease H"/>
    <property type="match status" value="1"/>
</dbReference>
<dbReference type="GO" id="GO:0016779">
    <property type="term" value="F:nucleotidyltransferase activity"/>
    <property type="evidence" value="ECO:0007669"/>
    <property type="project" value="UniProtKB-KW"/>
</dbReference>
<dbReference type="AlphaFoldDB" id="A0A5D3E0E2"/>
<dbReference type="Pfam" id="PF24626">
    <property type="entry name" value="SH3_Tf2-1"/>
    <property type="match status" value="1"/>
</dbReference>
<dbReference type="SUPFAM" id="SSF53098">
    <property type="entry name" value="Ribonuclease H-like"/>
    <property type="match status" value="1"/>
</dbReference>
<evidence type="ECO:0000313" key="7">
    <source>
        <dbReference type="EMBL" id="TYK28980.1"/>
    </source>
</evidence>
<dbReference type="Gene3D" id="2.40.70.10">
    <property type="entry name" value="Acid Proteases"/>
    <property type="match status" value="1"/>
</dbReference>
<evidence type="ECO:0000313" key="8">
    <source>
        <dbReference type="Proteomes" id="UP000321947"/>
    </source>
</evidence>
<dbReference type="FunFam" id="3.30.70.270:FF:000020">
    <property type="entry name" value="Transposon Tf2-6 polyprotein-like Protein"/>
    <property type="match status" value="1"/>
</dbReference>
<dbReference type="SUPFAM" id="SSF56672">
    <property type="entry name" value="DNA/RNA polymerases"/>
    <property type="match status" value="1"/>
</dbReference>
<evidence type="ECO:0000256" key="4">
    <source>
        <dbReference type="ARBA" id="ARBA00022759"/>
    </source>
</evidence>
<dbReference type="InterPro" id="IPR036397">
    <property type="entry name" value="RNaseH_sf"/>
</dbReference>
<keyword evidence="1" id="KW-0808">Transferase</keyword>
<evidence type="ECO:0000256" key="3">
    <source>
        <dbReference type="ARBA" id="ARBA00022722"/>
    </source>
</evidence>
<keyword evidence="4" id="KW-0378">Hydrolase</keyword>
<dbReference type="EMBL" id="SSTD01001877">
    <property type="protein sequence ID" value="TYK28980.1"/>
    <property type="molecule type" value="Genomic_DNA"/>
</dbReference>
<keyword evidence="4" id="KW-0255">Endonuclease</keyword>
<dbReference type="Pfam" id="PF17919">
    <property type="entry name" value="RT_RNaseH_2"/>
    <property type="match status" value="1"/>
</dbReference>
<dbReference type="PROSITE" id="PS50994">
    <property type="entry name" value="INTEGRASE"/>
    <property type="match status" value="1"/>
</dbReference>
<dbReference type="SUPFAM" id="SSF54160">
    <property type="entry name" value="Chromo domain-like"/>
    <property type="match status" value="1"/>
</dbReference>
<dbReference type="Pfam" id="PF03732">
    <property type="entry name" value="Retrotrans_gag"/>
    <property type="match status" value="1"/>
</dbReference>
<feature type="domain" description="Integrase catalytic" evidence="6">
    <location>
        <begin position="849"/>
        <end position="965"/>
    </location>
</feature>
<dbReference type="InterPro" id="IPR012337">
    <property type="entry name" value="RNaseH-like_sf"/>
</dbReference>
<dbReference type="InterPro" id="IPR056924">
    <property type="entry name" value="SH3_Tf2-1"/>
</dbReference>